<dbReference type="SUPFAM" id="SSF117916">
    <property type="entry name" value="Fe-S cluster assembly (FSCA) domain-like"/>
    <property type="match status" value="1"/>
</dbReference>
<dbReference type="PANTHER" id="PTHR42831:SF1">
    <property type="entry name" value="FE-S PROTEIN MATURATION AUXILIARY FACTOR YITW"/>
    <property type="match status" value="1"/>
</dbReference>
<evidence type="ECO:0000313" key="3">
    <source>
        <dbReference type="EMBL" id="MFA9479604.1"/>
    </source>
</evidence>
<reference evidence="3 4" key="1">
    <citation type="submission" date="2024-08" db="EMBL/GenBank/DDBJ databases">
        <title>Whole-genome sequencing of halo(alkali)philic microorganisms from hypersaline lakes.</title>
        <authorList>
            <person name="Sorokin D.Y."/>
            <person name="Merkel A.Y."/>
            <person name="Messina E."/>
            <person name="Yakimov M."/>
        </authorList>
    </citation>
    <scope>NUCLEOTIDE SEQUENCE [LARGE SCALE GENOMIC DNA]</scope>
    <source>
        <strain evidence="3 4">AB-hyl4</strain>
    </source>
</reference>
<dbReference type="InterPro" id="IPR034904">
    <property type="entry name" value="FSCA_dom_sf"/>
</dbReference>
<dbReference type="InterPro" id="IPR052339">
    <property type="entry name" value="Fe-S_Maturation_MIP18"/>
</dbReference>
<comment type="caution">
    <text evidence="3">The sequence shown here is derived from an EMBL/GenBank/DDBJ whole genome shotgun (WGS) entry which is preliminary data.</text>
</comment>
<dbReference type="Pfam" id="PF01883">
    <property type="entry name" value="FeS_assembly_P"/>
    <property type="match status" value="1"/>
</dbReference>
<protein>
    <submittedName>
        <fullName evidence="3">Iron-sulfur cluster assembly protein</fullName>
    </submittedName>
</protein>
<dbReference type="EMBL" id="JBGUBD010000010">
    <property type="protein sequence ID" value="MFA9479604.1"/>
    <property type="molecule type" value="Genomic_DNA"/>
</dbReference>
<gene>
    <name evidence="3" type="ORF">ACERK3_15045</name>
</gene>
<sequence>MPDPAPNRSQLSIGHTERAAQDTTDPRARREAEMAEQEKKLDEAANAPSSSGGEKSLEDRIIAVLKQIYDPEIPVSVYDLGLIYNIEIDEEKNVTTTMTLTTPACPVAQELPEQVRAAVGRVREVKESHVELTFDPPWSQDNLSEEAKLELGLM</sequence>
<keyword evidence="4" id="KW-1185">Reference proteome</keyword>
<dbReference type="RefSeq" id="WP_425346529.1">
    <property type="nucleotide sequence ID" value="NZ_JBGUBD010000010.1"/>
</dbReference>
<feature type="compositionally biased region" description="Basic and acidic residues" evidence="1">
    <location>
        <begin position="15"/>
        <end position="43"/>
    </location>
</feature>
<accession>A0ABV4UAK1</accession>
<dbReference type="Gene3D" id="3.30.300.130">
    <property type="entry name" value="Fe-S cluster assembly (FSCA)"/>
    <property type="match status" value="1"/>
</dbReference>
<organism evidence="3 4">
    <name type="scientific">Natronomicrosphaera hydrolytica</name>
    <dbReference type="NCBI Taxonomy" id="3242702"/>
    <lineage>
        <taxon>Bacteria</taxon>
        <taxon>Pseudomonadati</taxon>
        <taxon>Planctomycetota</taxon>
        <taxon>Phycisphaerae</taxon>
        <taxon>Phycisphaerales</taxon>
        <taxon>Phycisphaeraceae</taxon>
        <taxon>Natronomicrosphaera</taxon>
    </lineage>
</organism>
<dbReference type="InterPro" id="IPR002744">
    <property type="entry name" value="MIP18-like"/>
</dbReference>
<feature type="domain" description="MIP18 family-like" evidence="2">
    <location>
        <begin position="58"/>
        <end position="130"/>
    </location>
</feature>
<proteinExistence type="predicted"/>
<feature type="region of interest" description="Disordered" evidence="1">
    <location>
        <begin position="1"/>
        <end position="56"/>
    </location>
</feature>
<evidence type="ECO:0000256" key="1">
    <source>
        <dbReference type="SAM" id="MobiDB-lite"/>
    </source>
</evidence>
<dbReference type="PANTHER" id="PTHR42831">
    <property type="entry name" value="FE-S PROTEIN MATURATION AUXILIARY FACTOR YITW"/>
    <property type="match status" value="1"/>
</dbReference>
<name>A0ABV4UAK1_9BACT</name>
<dbReference type="Proteomes" id="UP001575105">
    <property type="component" value="Unassembled WGS sequence"/>
</dbReference>
<evidence type="ECO:0000313" key="4">
    <source>
        <dbReference type="Proteomes" id="UP001575105"/>
    </source>
</evidence>
<evidence type="ECO:0000259" key="2">
    <source>
        <dbReference type="Pfam" id="PF01883"/>
    </source>
</evidence>